<proteinExistence type="predicted"/>
<organism evidence="2">
    <name type="scientific">Thermohahella caldifontis</name>
    <dbReference type="NCBI Taxonomy" id="3142973"/>
    <lineage>
        <taxon>Bacteria</taxon>
        <taxon>Pseudomonadati</taxon>
        <taxon>Pseudomonadota</taxon>
        <taxon>Gammaproteobacteria</taxon>
        <taxon>Oceanospirillales</taxon>
        <taxon>Hahellaceae</taxon>
        <taxon>Thermohahella</taxon>
    </lineage>
</organism>
<evidence type="ECO:0000313" key="2">
    <source>
        <dbReference type="EMBL" id="XDT72011.1"/>
    </source>
</evidence>
<keyword evidence="1" id="KW-0812">Transmembrane</keyword>
<sequence>MSQTGEYQSEVVVDWSIWFPNGVAHYALGGFLIGLGVSLIFVFTGLLAGMSSVFSSTWTWFSRLPWFQQAGLRQSRVWRLVLAGGLILGAALYWFVFGPAEPLTTQVPLWQLGVGA</sequence>
<protein>
    <submittedName>
        <fullName evidence="2">Uncharacterized protein</fullName>
    </submittedName>
</protein>
<gene>
    <name evidence="2" type="ORF">AAIA72_14605</name>
</gene>
<keyword evidence="1" id="KW-0472">Membrane</keyword>
<name>A0AB39UUQ8_9GAMM</name>
<keyword evidence="1" id="KW-1133">Transmembrane helix</keyword>
<dbReference type="KEGG" id="tcd:AAIA72_14605"/>
<dbReference type="RefSeq" id="WP_369601032.1">
    <property type="nucleotide sequence ID" value="NZ_CP154858.1"/>
</dbReference>
<dbReference type="EMBL" id="CP154858">
    <property type="protein sequence ID" value="XDT72011.1"/>
    <property type="molecule type" value="Genomic_DNA"/>
</dbReference>
<evidence type="ECO:0000256" key="1">
    <source>
        <dbReference type="SAM" id="Phobius"/>
    </source>
</evidence>
<dbReference type="AlphaFoldDB" id="A0AB39UUQ8"/>
<feature type="transmembrane region" description="Helical" evidence="1">
    <location>
        <begin position="23"/>
        <end position="56"/>
    </location>
</feature>
<accession>A0AB39UUQ8</accession>
<feature type="transmembrane region" description="Helical" evidence="1">
    <location>
        <begin position="77"/>
        <end position="96"/>
    </location>
</feature>
<reference evidence="2" key="1">
    <citation type="submission" date="2024-05" db="EMBL/GenBank/DDBJ databases">
        <title>Genome sequencing of novel strain.</title>
        <authorList>
            <person name="Ganbat D."/>
            <person name="Ganbat S."/>
            <person name="Lee S.-J."/>
        </authorList>
    </citation>
    <scope>NUCLEOTIDE SEQUENCE</scope>
    <source>
        <strain evidence="2">SMD15-11</strain>
    </source>
</reference>